<protein>
    <submittedName>
        <fullName evidence="1">Uncharacterized protein</fullName>
    </submittedName>
</protein>
<dbReference type="Proteomes" id="UP000034054">
    <property type="component" value="Unassembled WGS sequence"/>
</dbReference>
<reference evidence="1 2" key="1">
    <citation type="journal article" date="2015" name="Nature">
        <title>rRNA introns, odd ribosomes, and small enigmatic genomes across a large radiation of phyla.</title>
        <authorList>
            <person name="Brown C.T."/>
            <person name="Hug L.A."/>
            <person name="Thomas B.C."/>
            <person name="Sharon I."/>
            <person name="Castelle C.J."/>
            <person name="Singh A."/>
            <person name="Wilkins M.J."/>
            <person name="Williams K.H."/>
            <person name="Banfield J.F."/>
        </authorList>
    </citation>
    <scope>NUCLEOTIDE SEQUENCE [LARGE SCALE GENOMIC DNA]</scope>
</reference>
<gene>
    <name evidence="1" type="ORF">UY76_C0064G0004</name>
</gene>
<evidence type="ECO:0000313" key="2">
    <source>
        <dbReference type="Proteomes" id="UP000034054"/>
    </source>
</evidence>
<accession>A0A0G1XK15</accession>
<sequence>MRCNVFGNTTEDILQPYDNPVKNQVRSWGFRSLDRSFPTELAGKHALYLPGEQNLEGPLFAERNMIAHPVEHSRAVLHRLSNPRVSRHPLKRRQVFFGSLGEAILYHAQRGTPRLAMVSADFEGKVDTCAEELIDLFRIFPERDGGFLNVTTFANLDGQSVEDGIVFTNIFNNLLAGEVKRGMEKLYAQLLKYLTKHAQPEKILCHAQICRDFSLLWRILLGIILFDHPQETPGTVDVSRHAQITQLVGEMHRESLSILLRTGHSTSMRFFQQRGLVELFERYRTTILPVSLERILYKSQGHNRMSTWFLSFGRLHGEIPLTDVANQLWQLYSLSPLVYINEGKPEIY</sequence>
<dbReference type="EMBL" id="LCRH01000064">
    <property type="protein sequence ID" value="KKW31205.1"/>
    <property type="molecule type" value="Genomic_DNA"/>
</dbReference>
<organism evidence="1 2">
    <name type="scientific">Candidatus Uhrbacteria bacterium GW2011_GWA2_52_8d</name>
    <dbReference type="NCBI Taxonomy" id="1618979"/>
    <lineage>
        <taxon>Bacteria</taxon>
        <taxon>Candidatus Uhriibacteriota</taxon>
    </lineage>
</organism>
<dbReference type="AlphaFoldDB" id="A0A0G1XK15"/>
<evidence type="ECO:0000313" key="1">
    <source>
        <dbReference type="EMBL" id="KKW31205.1"/>
    </source>
</evidence>
<name>A0A0G1XK15_9BACT</name>
<comment type="caution">
    <text evidence="1">The sequence shown here is derived from an EMBL/GenBank/DDBJ whole genome shotgun (WGS) entry which is preliminary data.</text>
</comment>
<proteinExistence type="predicted"/>